<proteinExistence type="predicted"/>
<keyword evidence="2" id="KW-1185">Reference proteome</keyword>
<name>A0A822ZIG9_NELNU</name>
<dbReference type="AlphaFoldDB" id="A0A822ZIG9"/>
<comment type="caution">
    <text evidence="1">The sequence shown here is derived from an EMBL/GenBank/DDBJ whole genome shotgun (WGS) entry which is preliminary data.</text>
</comment>
<gene>
    <name evidence="1" type="ORF">HUJ06_001505</name>
</gene>
<evidence type="ECO:0000313" key="1">
    <source>
        <dbReference type="EMBL" id="DAD43275.1"/>
    </source>
</evidence>
<evidence type="ECO:0000313" key="2">
    <source>
        <dbReference type="Proteomes" id="UP000607653"/>
    </source>
</evidence>
<organism evidence="1 2">
    <name type="scientific">Nelumbo nucifera</name>
    <name type="common">Sacred lotus</name>
    <dbReference type="NCBI Taxonomy" id="4432"/>
    <lineage>
        <taxon>Eukaryota</taxon>
        <taxon>Viridiplantae</taxon>
        <taxon>Streptophyta</taxon>
        <taxon>Embryophyta</taxon>
        <taxon>Tracheophyta</taxon>
        <taxon>Spermatophyta</taxon>
        <taxon>Magnoliopsida</taxon>
        <taxon>Proteales</taxon>
        <taxon>Nelumbonaceae</taxon>
        <taxon>Nelumbo</taxon>
    </lineage>
</organism>
<dbReference type="EMBL" id="DUZY01000006">
    <property type="protein sequence ID" value="DAD43275.1"/>
    <property type="molecule type" value="Genomic_DNA"/>
</dbReference>
<protein>
    <submittedName>
        <fullName evidence="1">Uncharacterized protein</fullName>
    </submittedName>
</protein>
<sequence length="117" mass="13641">MGIKRKSMYGNEINKINRHETRKEWRFSVFPTNISYRLVTASMMPYRLTILVQRRWPWPVSKDDAGIQLLHVSLIGGGKILVVGEEIEKRETIEGEKVQALLYRPSYELKTKSYTLG</sequence>
<dbReference type="Proteomes" id="UP000607653">
    <property type="component" value="Unassembled WGS sequence"/>
</dbReference>
<accession>A0A822ZIG9</accession>
<reference evidence="1 2" key="1">
    <citation type="journal article" date="2020" name="Mol. Biol. Evol.">
        <title>Distinct Expression and Methylation Patterns for Genes with Different Fates following a Single Whole-Genome Duplication in Flowering Plants.</title>
        <authorList>
            <person name="Shi T."/>
            <person name="Rahmani R.S."/>
            <person name="Gugger P.F."/>
            <person name="Wang M."/>
            <person name="Li H."/>
            <person name="Zhang Y."/>
            <person name="Li Z."/>
            <person name="Wang Q."/>
            <person name="Van de Peer Y."/>
            <person name="Marchal K."/>
            <person name="Chen J."/>
        </authorList>
    </citation>
    <scope>NUCLEOTIDE SEQUENCE [LARGE SCALE GENOMIC DNA]</scope>
    <source>
        <tissue evidence="1">Leaf</tissue>
    </source>
</reference>